<evidence type="ECO:0000313" key="4">
    <source>
        <dbReference type="Proteomes" id="UP001457282"/>
    </source>
</evidence>
<sequence>MYGLTFKDMATTAFSFSIFIAFFMLFRLKPGQLIPHQLRSYLYSLLHHMYTPRSSELTLIIDQGDDDYMDHNQVYQAADVYLRTKISPLNDRLRVSKTSGQKDLTIAIDTGEEIIDTFDNEITLRWRYMCTETENRGEKASVLSSSSSRNTRPR</sequence>
<comment type="caution">
    <text evidence="3">The sequence shown here is derived from an EMBL/GenBank/DDBJ whole genome shotgun (WGS) entry which is preliminary data.</text>
</comment>
<organism evidence="3 4">
    <name type="scientific">Rubus argutus</name>
    <name type="common">Southern blackberry</name>
    <dbReference type="NCBI Taxonomy" id="59490"/>
    <lineage>
        <taxon>Eukaryota</taxon>
        <taxon>Viridiplantae</taxon>
        <taxon>Streptophyta</taxon>
        <taxon>Embryophyta</taxon>
        <taxon>Tracheophyta</taxon>
        <taxon>Spermatophyta</taxon>
        <taxon>Magnoliopsida</taxon>
        <taxon>eudicotyledons</taxon>
        <taxon>Gunneridae</taxon>
        <taxon>Pentapetalae</taxon>
        <taxon>rosids</taxon>
        <taxon>fabids</taxon>
        <taxon>Rosales</taxon>
        <taxon>Rosaceae</taxon>
        <taxon>Rosoideae</taxon>
        <taxon>Rosoideae incertae sedis</taxon>
        <taxon>Rubus</taxon>
    </lineage>
</organism>
<dbReference type="AlphaFoldDB" id="A0AAW1YIV8"/>
<keyword evidence="1" id="KW-0472">Membrane</keyword>
<feature type="transmembrane region" description="Helical" evidence="1">
    <location>
        <begin position="12"/>
        <end position="28"/>
    </location>
</feature>
<evidence type="ECO:0000313" key="3">
    <source>
        <dbReference type="EMBL" id="KAK9948550.1"/>
    </source>
</evidence>
<accession>A0AAW1YIV8</accession>
<reference evidence="3 4" key="1">
    <citation type="journal article" date="2023" name="G3 (Bethesda)">
        <title>A chromosome-length genome assembly and annotation of blackberry (Rubus argutus, cv. 'Hillquist').</title>
        <authorList>
            <person name="Bruna T."/>
            <person name="Aryal R."/>
            <person name="Dudchenko O."/>
            <person name="Sargent D.J."/>
            <person name="Mead D."/>
            <person name="Buti M."/>
            <person name="Cavallini A."/>
            <person name="Hytonen T."/>
            <person name="Andres J."/>
            <person name="Pham M."/>
            <person name="Weisz D."/>
            <person name="Mascagni F."/>
            <person name="Usai G."/>
            <person name="Natali L."/>
            <person name="Bassil N."/>
            <person name="Fernandez G.E."/>
            <person name="Lomsadze A."/>
            <person name="Armour M."/>
            <person name="Olukolu B."/>
            <person name="Poorten T."/>
            <person name="Britton C."/>
            <person name="Davik J."/>
            <person name="Ashrafi H."/>
            <person name="Aiden E.L."/>
            <person name="Borodovsky M."/>
            <person name="Worthington M."/>
        </authorList>
    </citation>
    <scope>NUCLEOTIDE SEQUENCE [LARGE SCALE GENOMIC DNA]</scope>
    <source>
        <strain evidence="3">PI 553951</strain>
    </source>
</reference>
<dbReference type="EMBL" id="JBEDUW010000001">
    <property type="protein sequence ID" value="KAK9948550.1"/>
    <property type="molecule type" value="Genomic_DNA"/>
</dbReference>
<dbReference type="InterPro" id="IPR025753">
    <property type="entry name" value="AAA_N_dom"/>
</dbReference>
<protein>
    <recommendedName>
        <fullName evidence="2">AAA-type ATPase N-terminal domain-containing protein</fullName>
    </recommendedName>
</protein>
<evidence type="ECO:0000259" key="2">
    <source>
        <dbReference type="Pfam" id="PF14363"/>
    </source>
</evidence>
<dbReference type="Pfam" id="PF14363">
    <property type="entry name" value="AAA_assoc"/>
    <property type="match status" value="1"/>
</dbReference>
<feature type="domain" description="AAA-type ATPase N-terminal" evidence="2">
    <location>
        <begin position="34"/>
        <end position="130"/>
    </location>
</feature>
<proteinExistence type="predicted"/>
<keyword evidence="1" id="KW-1133">Transmembrane helix</keyword>
<name>A0AAW1YIV8_RUBAR</name>
<evidence type="ECO:0000256" key="1">
    <source>
        <dbReference type="SAM" id="Phobius"/>
    </source>
</evidence>
<dbReference type="Proteomes" id="UP001457282">
    <property type="component" value="Unassembled WGS sequence"/>
</dbReference>
<keyword evidence="4" id="KW-1185">Reference proteome</keyword>
<keyword evidence="1" id="KW-0812">Transmembrane</keyword>
<gene>
    <name evidence="3" type="ORF">M0R45_004119</name>
</gene>